<name>A0A938YMS6_9ARCH</name>
<dbReference type="AlphaFoldDB" id="A0A938YMS6"/>
<dbReference type="Proteomes" id="UP000809243">
    <property type="component" value="Unassembled WGS sequence"/>
</dbReference>
<evidence type="ECO:0000256" key="1">
    <source>
        <dbReference type="SAM" id="MobiDB-lite"/>
    </source>
</evidence>
<feature type="region of interest" description="Disordered" evidence="1">
    <location>
        <begin position="115"/>
        <end position="143"/>
    </location>
</feature>
<evidence type="ECO:0000313" key="2">
    <source>
        <dbReference type="EMBL" id="MBN2067058.1"/>
    </source>
</evidence>
<sequence>MSDREKDLDELYRLMQARGPSISNLSPREHELLAKYTFFAQLGTQHKGALVTALSFGATLDKSGKLIINNPTAREKLASSGAAKFLYSKPELVSPLTKKVELIFRNVKKRKLARGRRKWFGPQGLSPAGQKQARGRWPHSKRK</sequence>
<feature type="compositionally biased region" description="Basic residues" evidence="1">
    <location>
        <begin position="133"/>
        <end position="143"/>
    </location>
</feature>
<evidence type="ECO:0000313" key="3">
    <source>
        <dbReference type="Proteomes" id="UP000809243"/>
    </source>
</evidence>
<gene>
    <name evidence="2" type="ORF">JW744_01165</name>
</gene>
<reference evidence="2" key="1">
    <citation type="submission" date="2021-01" db="EMBL/GenBank/DDBJ databases">
        <title>Active Sulfur Cycling in an Early Earth Analoge.</title>
        <authorList>
            <person name="Hahn C.R."/>
            <person name="Youssef N.H."/>
            <person name="Elshahed M."/>
        </authorList>
    </citation>
    <scope>NUCLEOTIDE SEQUENCE</scope>
    <source>
        <strain evidence="2">Zod_Metabat.1151</strain>
    </source>
</reference>
<dbReference type="EMBL" id="JAFGDB010000020">
    <property type="protein sequence ID" value="MBN2067058.1"/>
    <property type="molecule type" value="Genomic_DNA"/>
</dbReference>
<accession>A0A938YMS6</accession>
<protein>
    <submittedName>
        <fullName evidence="2">Uncharacterized protein</fullName>
    </submittedName>
</protein>
<organism evidence="2 3">
    <name type="scientific">Candidatus Iainarchaeum sp</name>
    <dbReference type="NCBI Taxonomy" id="3101447"/>
    <lineage>
        <taxon>Archaea</taxon>
        <taxon>Candidatus Iainarchaeota</taxon>
        <taxon>Candidatus Iainarchaeia</taxon>
        <taxon>Candidatus Iainarchaeales</taxon>
        <taxon>Candidatus Iainarchaeaceae</taxon>
        <taxon>Candidatus Iainarchaeum</taxon>
    </lineage>
</organism>
<comment type="caution">
    <text evidence="2">The sequence shown here is derived from an EMBL/GenBank/DDBJ whole genome shotgun (WGS) entry which is preliminary data.</text>
</comment>
<proteinExistence type="predicted"/>